<dbReference type="GeneID" id="9588400"/>
<name>D8QM94_SCHCM</name>
<proteinExistence type="predicted"/>
<accession>D8QM94</accession>
<evidence type="ECO:0000313" key="2">
    <source>
        <dbReference type="Proteomes" id="UP000007431"/>
    </source>
</evidence>
<feature type="non-terminal residue" evidence="1">
    <location>
        <position position="169"/>
    </location>
</feature>
<dbReference type="VEuPathDB" id="FungiDB:SCHCODRAFT_02666156"/>
<dbReference type="Proteomes" id="UP000007431">
    <property type="component" value="Unassembled WGS sequence"/>
</dbReference>
<dbReference type="AlphaFoldDB" id="D8QM94"/>
<evidence type="ECO:0000313" key="1">
    <source>
        <dbReference type="EMBL" id="EFI91025.1"/>
    </source>
</evidence>
<organism evidence="2">
    <name type="scientific">Schizophyllum commune (strain H4-8 / FGSC 9210)</name>
    <name type="common">Split gill fungus</name>
    <dbReference type="NCBI Taxonomy" id="578458"/>
    <lineage>
        <taxon>Eukaryota</taxon>
        <taxon>Fungi</taxon>
        <taxon>Dikarya</taxon>
        <taxon>Basidiomycota</taxon>
        <taxon>Agaricomycotina</taxon>
        <taxon>Agaricomycetes</taxon>
        <taxon>Agaricomycetidae</taxon>
        <taxon>Agaricales</taxon>
        <taxon>Schizophyllaceae</taxon>
        <taxon>Schizophyllum</taxon>
    </lineage>
</organism>
<dbReference type="RefSeq" id="XP_003025928.1">
    <property type="nucleotide sequence ID" value="XM_003025882.1"/>
</dbReference>
<dbReference type="KEGG" id="scm:SCHCO_02666156"/>
<reference evidence="1 2" key="1">
    <citation type="journal article" date="2010" name="Nat. Biotechnol.">
        <title>Genome sequence of the model mushroom Schizophyllum commune.</title>
        <authorList>
            <person name="Ohm R.A."/>
            <person name="de Jong J.F."/>
            <person name="Lugones L.G."/>
            <person name="Aerts A."/>
            <person name="Kothe E."/>
            <person name="Stajich J.E."/>
            <person name="de Vries R.P."/>
            <person name="Record E."/>
            <person name="Levasseur A."/>
            <person name="Baker S.E."/>
            <person name="Bartholomew K.A."/>
            <person name="Coutinho P.M."/>
            <person name="Erdmann S."/>
            <person name="Fowler T.J."/>
            <person name="Gathman A.C."/>
            <person name="Lombard V."/>
            <person name="Henrissat B."/>
            <person name="Knabe N."/>
            <person name="Kuees U."/>
            <person name="Lilly W.W."/>
            <person name="Lindquist E."/>
            <person name="Lucas S."/>
            <person name="Magnuson J.K."/>
            <person name="Piumi F."/>
            <person name="Raudaskoski M."/>
            <person name="Salamov A."/>
            <person name="Schmutz J."/>
            <person name="Schwarze F.W.M.R."/>
            <person name="vanKuyk P.A."/>
            <person name="Horton J.S."/>
            <person name="Grigoriev I.V."/>
            <person name="Woesten H.A.B."/>
        </authorList>
    </citation>
    <scope>NUCLEOTIDE SEQUENCE [LARGE SCALE GENOMIC DNA]</scope>
    <source>
        <strain evidence="2">H4-8 / FGSC 9210</strain>
    </source>
</reference>
<keyword evidence="2" id="KW-1185">Reference proteome</keyword>
<dbReference type="HOGENOM" id="CLU_1579427_0_0_1"/>
<protein>
    <submittedName>
        <fullName evidence="1">Uncharacterized protein</fullName>
    </submittedName>
</protein>
<dbReference type="InParanoid" id="D8QM94"/>
<dbReference type="EMBL" id="GL377321">
    <property type="protein sequence ID" value="EFI91025.1"/>
    <property type="molecule type" value="Genomic_DNA"/>
</dbReference>
<gene>
    <name evidence="1" type="ORF">SCHCODRAFT_114964</name>
</gene>
<sequence length="169" mass="18806">MESKDVHSNELLQVVGVAEQGHLLARFSYELGRTVLAEGKESFEVAIATLYIELRHAKAARTQAETLAARVEQRLAAVDHRETMNTALAASNHKMCPLRQNVCRLREELLASHQDSLTAGQDARRLRARWAEACVSLQELVGGQQNHASARASVRFTTLLNHRLQGRDS</sequence>
<dbReference type="OrthoDB" id="10612510at2759"/>